<dbReference type="GO" id="GO:0043565">
    <property type="term" value="F:sequence-specific DNA binding"/>
    <property type="evidence" value="ECO:0007669"/>
    <property type="project" value="InterPro"/>
</dbReference>
<proteinExistence type="inferred from homology"/>
<dbReference type="GO" id="GO:0005634">
    <property type="term" value="C:nucleus"/>
    <property type="evidence" value="ECO:0007669"/>
    <property type="project" value="UniProtKB-SubCell"/>
</dbReference>
<evidence type="ECO:0000313" key="6">
    <source>
        <dbReference type="EMBL" id="NWS42799.1"/>
    </source>
</evidence>
<comment type="caution">
    <text evidence="6">The sequence shown here is derived from an EMBL/GenBank/DDBJ whole genome shotgun (WGS) entry which is preliminary data.</text>
</comment>
<evidence type="ECO:0000256" key="4">
    <source>
        <dbReference type="ARBA" id="ARBA00023242"/>
    </source>
</evidence>
<dbReference type="GO" id="GO:0003700">
    <property type="term" value="F:DNA-binding transcription factor activity"/>
    <property type="evidence" value="ECO:0007669"/>
    <property type="project" value="InterPro"/>
</dbReference>
<organism evidence="6 7">
    <name type="scientific">Probosciger aterrimus</name>
    <name type="common">Palm cockatoo</name>
    <dbReference type="NCBI Taxonomy" id="141839"/>
    <lineage>
        <taxon>Eukaryota</taxon>
        <taxon>Metazoa</taxon>
        <taxon>Chordata</taxon>
        <taxon>Craniata</taxon>
        <taxon>Vertebrata</taxon>
        <taxon>Euteleostomi</taxon>
        <taxon>Archelosauria</taxon>
        <taxon>Archosauria</taxon>
        <taxon>Dinosauria</taxon>
        <taxon>Saurischia</taxon>
        <taxon>Theropoda</taxon>
        <taxon>Coelurosauria</taxon>
        <taxon>Aves</taxon>
        <taxon>Neognathae</taxon>
        <taxon>Neoaves</taxon>
        <taxon>Telluraves</taxon>
        <taxon>Australaves</taxon>
        <taxon>Psittaciformes</taxon>
        <taxon>Cacatuidae</taxon>
        <taxon>Probosciger</taxon>
    </lineage>
</organism>
<name>A0A7K5FDW7_PROAR</name>
<reference evidence="6 7" key="1">
    <citation type="submission" date="2019-09" db="EMBL/GenBank/DDBJ databases">
        <title>Bird 10,000 Genomes (B10K) Project - Family phase.</title>
        <authorList>
            <person name="Zhang G."/>
        </authorList>
    </citation>
    <scope>NUCLEOTIDE SEQUENCE [LARGE SCALE GENOMIC DNA]</scope>
    <source>
        <strain evidence="6">B10K-DU-017-47</strain>
    </source>
</reference>
<feature type="domain" description="HSF-type DNA-binding" evidence="5">
    <location>
        <begin position="81"/>
        <end position="151"/>
    </location>
</feature>
<comment type="similarity">
    <text evidence="2">Belongs to the HSF family.</text>
</comment>
<protein>
    <submittedName>
        <fullName evidence="6">HSFY1 protein</fullName>
    </submittedName>
</protein>
<keyword evidence="4" id="KW-0539">Nucleus</keyword>
<dbReference type="OrthoDB" id="6418155at2759"/>
<dbReference type="SUPFAM" id="SSF46785">
    <property type="entry name" value="Winged helix' DNA-binding domain"/>
    <property type="match status" value="1"/>
</dbReference>
<dbReference type="InterPro" id="IPR036390">
    <property type="entry name" value="WH_DNA-bd_sf"/>
</dbReference>
<dbReference type="EMBL" id="VYZH01001328">
    <property type="protein sequence ID" value="NWS42799.1"/>
    <property type="molecule type" value="Genomic_DNA"/>
</dbReference>
<evidence type="ECO:0000256" key="2">
    <source>
        <dbReference type="ARBA" id="ARBA00006403"/>
    </source>
</evidence>
<evidence type="ECO:0000256" key="1">
    <source>
        <dbReference type="ARBA" id="ARBA00004123"/>
    </source>
</evidence>
<dbReference type="Pfam" id="PF00447">
    <property type="entry name" value="HSF_DNA-bind"/>
    <property type="match status" value="1"/>
</dbReference>
<feature type="non-terminal residue" evidence="6">
    <location>
        <position position="1"/>
    </location>
</feature>
<keyword evidence="7" id="KW-1185">Reference proteome</keyword>
<dbReference type="InterPro" id="IPR000232">
    <property type="entry name" value="HSF_DNA-bd"/>
</dbReference>
<evidence type="ECO:0000259" key="5">
    <source>
        <dbReference type="Pfam" id="PF00447"/>
    </source>
</evidence>
<feature type="non-terminal residue" evidence="6">
    <location>
        <position position="173"/>
    </location>
</feature>
<evidence type="ECO:0000313" key="7">
    <source>
        <dbReference type="Proteomes" id="UP000562415"/>
    </source>
</evidence>
<comment type="subcellular location">
    <subcellularLocation>
        <location evidence="1">Nucleus</location>
    </subcellularLocation>
</comment>
<dbReference type="Gene3D" id="1.10.10.10">
    <property type="entry name" value="Winged helix-like DNA-binding domain superfamily/Winged helix DNA-binding domain"/>
    <property type="match status" value="1"/>
</dbReference>
<evidence type="ECO:0000256" key="3">
    <source>
        <dbReference type="ARBA" id="ARBA00023125"/>
    </source>
</evidence>
<accession>A0A7K5FDW7</accession>
<dbReference type="Proteomes" id="UP000562415">
    <property type="component" value="Unassembled WGS sequence"/>
</dbReference>
<sequence length="173" mass="19474">MEMSSLETSLSSDWEEPAWWEASAFDNHPGGDMGAPSVVATRPRTEENYLQVLPDKSWIPIMQSCFSEISAKTNPSSASSFLRRLWKTVGSHHFKSVWWADDGNCIVIEEKLFREEVLERSGPQKIFETKSMRGFILQLNLHSFCKMEGDSLITTAIEELQELAEAGSSLGKV</sequence>
<gene>
    <name evidence="6" type="primary">Hsfy1</name>
    <name evidence="6" type="ORF">PROATE_R15232</name>
</gene>
<keyword evidence="3" id="KW-0238">DNA-binding</keyword>
<dbReference type="InterPro" id="IPR036388">
    <property type="entry name" value="WH-like_DNA-bd_sf"/>
</dbReference>
<dbReference type="AlphaFoldDB" id="A0A7K5FDW7"/>